<accession>A0A947DE56</accession>
<protein>
    <recommendedName>
        <fullName evidence="1">VapC45 PIN like domain-containing protein</fullName>
    </recommendedName>
</protein>
<comment type="caution">
    <text evidence="2">The sequence shown here is derived from an EMBL/GenBank/DDBJ whole genome shotgun (WGS) entry which is preliminary data.</text>
</comment>
<reference evidence="2" key="2">
    <citation type="journal article" date="2021" name="Mar. Drugs">
        <title>Genome Reduction and Secondary Metabolism of the Marine Sponge-Associated Cyanobacterium Leptothoe.</title>
        <authorList>
            <person name="Konstantinou D."/>
            <person name="Popin R.V."/>
            <person name="Fewer D.P."/>
            <person name="Sivonen K."/>
            <person name="Gkelis S."/>
        </authorList>
    </citation>
    <scope>NUCLEOTIDE SEQUENCE</scope>
    <source>
        <strain evidence="2">TAU-MAC 1115</strain>
    </source>
</reference>
<reference evidence="2" key="1">
    <citation type="submission" date="2020-11" db="EMBL/GenBank/DDBJ databases">
        <authorList>
            <person name="Konstantinou D."/>
            <person name="Gkelis S."/>
            <person name="Popin R."/>
            <person name="Fewer D."/>
            <person name="Sivonen K."/>
        </authorList>
    </citation>
    <scope>NUCLEOTIDE SEQUENCE</scope>
    <source>
        <strain evidence="2">TAU-MAC 1115</strain>
    </source>
</reference>
<dbReference type="AlphaFoldDB" id="A0A947DE56"/>
<name>A0A947DE56_9CYAN</name>
<dbReference type="Proteomes" id="UP000717364">
    <property type="component" value="Unassembled WGS sequence"/>
</dbReference>
<evidence type="ECO:0000259" key="1">
    <source>
        <dbReference type="Pfam" id="PF18478"/>
    </source>
</evidence>
<sequence length="143" mass="15934">MSKKNKPVFFVDRALGRRSVAEALRKAGATVEIHDDHFPPEALDVEWLPVVGKHGWLILTKDDAIGRRVLEQMAVAASGARVFVLYSANLTGPEMADIFVAALSSMQRFSQGNSQPFIAKVYKRGLVRGWQSRTQLLKLLKSR</sequence>
<dbReference type="InterPro" id="IPR041375">
    <property type="entry name" value="VapC45_PIN-like"/>
</dbReference>
<keyword evidence="3" id="KW-1185">Reference proteome</keyword>
<evidence type="ECO:0000313" key="3">
    <source>
        <dbReference type="Proteomes" id="UP000717364"/>
    </source>
</evidence>
<dbReference type="RefSeq" id="WP_215608477.1">
    <property type="nucleotide sequence ID" value="NZ_JADOES010000011.1"/>
</dbReference>
<evidence type="ECO:0000313" key="2">
    <source>
        <dbReference type="EMBL" id="MBT9315412.1"/>
    </source>
</evidence>
<proteinExistence type="predicted"/>
<organism evidence="2 3">
    <name type="scientific">Leptothoe spongobia TAU-MAC 1115</name>
    <dbReference type="NCBI Taxonomy" id="1967444"/>
    <lineage>
        <taxon>Bacteria</taxon>
        <taxon>Bacillati</taxon>
        <taxon>Cyanobacteriota</taxon>
        <taxon>Cyanophyceae</taxon>
        <taxon>Nodosilineales</taxon>
        <taxon>Cymatolegaceae</taxon>
        <taxon>Leptothoe</taxon>
        <taxon>Leptothoe spongobia</taxon>
    </lineage>
</organism>
<dbReference type="Pfam" id="PF18478">
    <property type="entry name" value="PIN_10"/>
    <property type="match status" value="1"/>
</dbReference>
<gene>
    <name evidence="2" type="ORF">IXB50_08240</name>
</gene>
<feature type="domain" description="VapC45 PIN like" evidence="1">
    <location>
        <begin position="7"/>
        <end position="85"/>
    </location>
</feature>
<dbReference type="EMBL" id="JADOES010000011">
    <property type="protein sequence ID" value="MBT9315412.1"/>
    <property type="molecule type" value="Genomic_DNA"/>
</dbReference>